<dbReference type="EMBL" id="QXGF01003147">
    <property type="protein sequence ID" value="KAE8922288.1"/>
    <property type="molecule type" value="Genomic_DNA"/>
</dbReference>
<dbReference type="SUPFAM" id="SSF50199">
    <property type="entry name" value="Staphylococcal nuclease"/>
    <property type="match status" value="1"/>
</dbReference>
<dbReference type="EMBL" id="QXFW01001568">
    <property type="protein sequence ID" value="KAE8988873.1"/>
    <property type="molecule type" value="Genomic_DNA"/>
</dbReference>
<evidence type="ECO:0000313" key="17">
    <source>
        <dbReference type="Proteomes" id="UP000486351"/>
    </source>
</evidence>
<name>A0A6A3QV85_9STRA</name>
<gene>
    <name evidence="8" type="ORF">PF001_g26501</name>
    <name evidence="6" type="ORF">PF002_g27734</name>
    <name evidence="7" type="ORF">PF005_g21670</name>
    <name evidence="5" type="ORF">PF006_g20604</name>
    <name evidence="3" type="ORF">PF007_g21634</name>
    <name evidence="9" type="ORF">PF008_g20995</name>
    <name evidence="1" type="ORF">PF009_g27446</name>
    <name evidence="4" type="ORF">PF010_g19267</name>
    <name evidence="2" type="ORF">PF011_g18999</name>
</gene>
<dbReference type="Proteomes" id="UP000441208">
    <property type="component" value="Unassembled WGS sequence"/>
</dbReference>
<dbReference type="EMBL" id="QXFX01001532">
    <property type="protein sequence ID" value="KAE9088742.1"/>
    <property type="molecule type" value="Genomic_DNA"/>
</dbReference>
<dbReference type="Proteomes" id="UP000437068">
    <property type="component" value="Unassembled WGS sequence"/>
</dbReference>
<evidence type="ECO:0000313" key="12">
    <source>
        <dbReference type="Proteomes" id="UP000437068"/>
    </source>
</evidence>
<evidence type="ECO:0000313" key="1">
    <source>
        <dbReference type="EMBL" id="KAE8922288.1"/>
    </source>
</evidence>
<evidence type="ECO:0000313" key="5">
    <source>
        <dbReference type="EMBL" id="KAE9109733.1"/>
    </source>
</evidence>
<evidence type="ECO:0000313" key="13">
    <source>
        <dbReference type="Proteomes" id="UP000440367"/>
    </source>
</evidence>
<evidence type="ECO:0000313" key="3">
    <source>
        <dbReference type="EMBL" id="KAE9084130.1"/>
    </source>
</evidence>
<evidence type="ECO:0000313" key="2">
    <source>
        <dbReference type="EMBL" id="KAE8988873.1"/>
    </source>
</evidence>
<dbReference type="Proteomes" id="UP000440367">
    <property type="component" value="Unassembled WGS sequence"/>
</dbReference>
<protein>
    <submittedName>
        <fullName evidence="3">Uncharacterized protein</fullName>
    </submittedName>
</protein>
<evidence type="ECO:0000313" key="9">
    <source>
        <dbReference type="EMBL" id="KAE9308324.1"/>
    </source>
</evidence>
<reference evidence="10 11" key="1">
    <citation type="submission" date="2018-08" db="EMBL/GenBank/DDBJ databases">
        <title>Genomic investigation of the strawberry pathogen Phytophthora fragariae indicates pathogenicity is determined by transcriptional variation in three key races.</title>
        <authorList>
            <person name="Adams T.M."/>
            <person name="Armitage A.D."/>
            <person name="Sobczyk M.K."/>
            <person name="Bates H.J."/>
            <person name="Dunwell J.M."/>
            <person name="Nellist C.F."/>
            <person name="Harrison R.J."/>
        </authorList>
    </citation>
    <scope>NUCLEOTIDE SEQUENCE [LARGE SCALE GENOMIC DNA]</scope>
    <source>
        <strain evidence="8 12">A4</strain>
        <strain evidence="6 13">BC-1</strain>
        <strain evidence="7 11">NOV-27</strain>
        <strain evidence="5 14">NOV-5</strain>
        <strain evidence="3 15">NOV-71</strain>
        <strain evidence="9 17">NOV-77</strain>
        <strain evidence="1 10">NOV-9</strain>
        <strain evidence="4 18">ONT-3</strain>
        <strain evidence="2 16">SCRP245</strain>
    </source>
</reference>
<dbReference type="Proteomes" id="UP000486351">
    <property type="component" value="Unassembled WGS sequence"/>
</dbReference>
<proteinExistence type="predicted"/>
<sequence length="133" mass="15008">MATEEALRLARSPEQSNEPYAWASRVHLRRLCVGKQVRFQVEYRVAAKNRDFGSVWLAPNARGENMCVIQVHGLRQGQDARAVARRRMRGREKMLQHEQAAISENKCMYADADAESNATVQWHGADAAALVSE</sequence>
<accession>A0A6A3QV85</accession>
<evidence type="ECO:0000313" key="15">
    <source>
        <dbReference type="Proteomes" id="UP000441208"/>
    </source>
</evidence>
<dbReference type="EMBL" id="QXGE01003343">
    <property type="protein sequence ID" value="KAE9275606.1"/>
    <property type="molecule type" value="Genomic_DNA"/>
</dbReference>
<dbReference type="EMBL" id="QXGA01001812">
    <property type="protein sequence ID" value="KAE9109733.1"/>
    <property type="molecule type" value="Genomic_DNA"/>
</dbReference>
<dbReference type="EMBL" id="QXFZ01001846">
    <property type="protein sequence ID" value="KAE9084130.1"/>
    <property type="molecule type" value="Genomic_DNA"/>
</dbReference>
<dbReference type="Proteomes" id="UP000429523">
    <property type="component" value="Unassembled WGS sequence"/>
</dbReference>
<evidence type="ECO:0000313" key="7">
    <source>
        <dbReference type="EMBL" id="KAE9184441.1"/>
    </source>
</evidence>
<keyword evidence="11" id="KW-1185">Reference proteome</keyword>
<dbReference type="AlphaFoldDB" id="A0A6A3QV85"/>
<dbReference type="OrthoDB" id="1748468at2759"/>
<evidence type="ECO:0000313" key="4">
    <source>
        <dbReference type="EMBL" id="KAE9088742.1"/>
    </source>
</evidence>
<dbReference type="Proteomes" id="UP000440732">
    <property type="component" value="Unassembled WGS sequence"/>
</dbReference>
<evidence type="ECO:0000313" key="8">
    <source>
        <dbReference type="EMBL" id="KAE9275606.1"/>
    </source>
</evidence>
<dbReference type="Proteomes" id="UP000433483">
    <property type="component" value="Unassembled WGS sequence"/>
</dbReference>
<evidence type="ECO:0000313" key="10">
    <source>
        <dbReference type="Proteomes" id="UP000429523"/>
    </source>
</evidence>
<dbReference type="EMBL" id="QXGD01003201">
    <property type="protein sequence ID" value="KAE9179744.1"/>
    <property type="molecule type" value="Genomic_DNA"/>
</dbReference>
<dbReference type="EMBL" id="QXGB01001870">
    <property type="protein sequence ID" value="KAE9184441.1"/>
    <property type="molecule type" value="Genomic_DNA"/>
</dbReference>
<dbReference type="Proteomes" id="UP000488956">
    <property type="component" value="Unassembled WGS sequence"/>
</dbReference>
<dbReference type="Gene3D" id="2.40.50.90">
    <property type="match status" value="1"/>
</dbReference>
<evidence type="ECO:0000313" key="6">
    <source>
        <dbReference type="EMBL" id="KAE9179744.1"/>
    </source>
</evidence>
<comment type="caution">
    <text evidence="3">The sequence shown here is derived from an EMBL/GenBank/DDBJ whole genome shotgun (WGS) entry which is preliminary data.</text>
</comment>
<organism evidence="3 15">
    <name type="scientific">Phytophthora fragariae</name>
    <dbReference type="NCBI Taxonomy" id="53985"/>
    <lineage>
        <taxon>Eukaryota</taxon>
        <taxon>Sar</taxon>
        <taxon>Stramenopiles</taxon>
        <taxon>Oomycota</taxon>
        <taxon>Peronosporomycetes</taxon>
        <taxon>Peronosporales</taxon>
        <taxon>Peronosporaceae</taxon>
        <taxon>Phytophthora</taxon>
    </lineage>
</organism>
<evidence type="ECO:0000313" key="18">
    <source>
        <dbReference type="Proteomes" id="UP000488956"/>
    </source>
</evidence>
<dbReference type="Proteomes" id="UP000460718">
    <property type="component" value="Unassembled WGS sequence"/>
</dbReference>
<dbReference type="InterPro" id="IPR035437">
    <property type="entry name" value="SNase_OB-fold_sf"/>
</dbReference>
<evidence type="ECO:0000313" key="14">
    <source>
        <dbReference type="Proteomes" id="UP000440732"/>
    </source>
</evidence>
<evidence type="ECO:0000313" key="16">
    <source>
        <dbReference type="Proteomes" id="UP000460718"/>
    </source>
</evidence>
<dbReference type="EMBL" id="QXFY01001841">
    <property type="protein sequence ID" value="KAE9308324.1"/>
    <property type="molecule type" value="Genomic_DNA"/>
</dbReference>
<evidence type="ECO:0000313" key="11">
    <source>
        <dbReference type="Proteomes" id="UP000433483"/>
    </source>
</evidence>